<keyword evidence="1" id="KW-1133">Transmembrane helix</keyword>
<proteinExistence type="predicted"/>
<feature type="transmembrane region" description="Helical" evidence="1">
    <location>
        <begin position="68"/>
        <end position="89"/>
    </location>
</feature>
<dbReference type="NCBIfam" id="TIGR02611">
    <property type="entry name" value="TIGR02611 family protein"/>
    <property type="match status" value="1"/>
</dbReference>
<protein>
    <submittedName>
        <fullName evidence="2">Uncharacterized protein (TIGR02611 family)</fullName>
    </submittedName>
</protein>
<evidence type="ECO:0000313" key="2">
    <source>
        <dbReference type="EMBL" id="RKS73186.1"/>
    </source>
</evidence>
<feature type="transmembrane region" description="Helical" evidence="1">
    <location>
        <begin position="140"/>
        <end position="169"/>
    </location>
</feature>
<evidence type="ECO:0000256" key="1">
    <source>
        <dbReference type="SAM" id="Phobius"/>
    </source>
</evidence>
<feature type="transmembrane region" description="Helical" evidence="1">
    <location>
        <begin position="95"/>
        <end position="112"/>
    </location>
</feature>
<gene>
    <name evidence="2" type="ORF">BZB76_3873</name>
</gene>
<keyword evidence="3" id="KW-1185">Reference proteome</keyword>
<comment type="caution">
    <text evidence="2">The sequence shown here is derived from an EMBL/GenBank/DDBJ whole genome shotgun (WGS) entry which is preliminary data.</text>
</comment>
<dbReference type="InterPro" id="IPR019099">
    <property type="entry name" value="Uncharacterised_PGPGW_TM"/>
</dbReference>
<reference evidence="2 3" key="1">
    <citation type="submission" date="2018-10" db="EMBL/GenBank/DDBJ databases">
        <title>Genomic Encyclopedia of Archaeal and Bacterial Type Strains, Phase II (KMG-II): from individual species to whole genera.</title>
        <authorList>
            <person name="Goeker M."/>
        </authorList>
    </citation>
    <scope>NUCLEOTIDE SEQUENCE [LARGE SCALE GENOMIC DNA]</scope>
    <source>
        <strain evidence="2 3">DSM 43383</strain>
    </source>
</reference>
<dbReference type="InterPro" id="IPR013434">
    <property type="entry name" value="CHP02611"/>
</dbReference>
<name>A0A495QL14_9ACTN</name>
<sequence>MTHITALTCAKTDLPPSVPTRGTRLLTTVLPYSKAVAIKNEEAAPPPAPRRVHRFRARIRRNRLLNTVWRLGVFVVGTTVMLGGLVMMVTPGPGLLGIIVGLAILATEFAWAQRALHRARAAADRAKEKALDPRTRRRNLILGALATALAAGAITAYLSIYGFVVPWAIDDPTFWT</sequence>
<dbReference type="Pfam" id="PF09656">
    <property type="entry name" value="PGPGW"/>
    <property type="match status" value="1"/>
</dbReference>
<organism evidence="2 3">
    <name type="scientific">Actinomadura pelletieri DSM 43383</name>
    <dbReference type="NCBI Taxonomy" id="1120940"/>
    <lineage>
        <taxon>Bacteria</taxon>
        <taxon>Bacillati</taxon>
        <taxon>Actinomycetota</taxon>
        <taxon>Actinomycetes</taxon>
        <taxon>Streptosporangiales</taxon>
        <taxon>Thermomonosporaceae</taxon>
        <taxon>Actinomadura</taxon>
    </lineage>
</organism>
<dbReference type="AlphaFoldDB" id="A0A495QL14"/>
<evidence type="ECO:0000313" key="3">
    <source>
        <dbReference type="Proteomes" id="UP000274601"/>
    </source>
</evidence>
<dbReference type="Proteomes" id="UP000274601">
    <property type="component" value="Unassembled WGS sequence"/>
</dbReference>
<dbReference type="EMBL" id="RBWU01000004">
    <property type="protein sequence ID" value="RKS73186.1"/>
    <property type="molecule type" value="Genomic_DNA"/>
</dbReference>
<accession>A0A495QL14</accession>
<keyword evidence="1" id="KW-0472">Membrane</keyword>
<keyword evidence="1" id="KW-0812">Transmembrane</keyword>